<dbReference type="AlphaFoldDB" id="A0AA46QAX9"/>
<dbReference type="EMBL" id="CP099534">
    <property type="protein sequence ID" value="UYK87055.1"/>
    <property type="molecule type" value="Genomic_DNA"/>
</dbReference>
<dbReference type="Proteomes" id="UP001164392">
    <property type="component" value="Chromosome"/>
</dbReference>
<reference evidence="1" key="1">
    <citation type="submission" date="2022-06" db="EMBL/GenBank/DDBJ databases">
        <title>Dynamics of rice microbiomes reveals core vertical transmitted seed endophytes.</title>
        <authorList>
            <person name="Liao K."/>
            <person name="Zhang X."/>
        </authorList>
    </citation>
    <scope>NUCLEOTIDE SEQUENCE</scope>
    <source>
        <strain evidence="1">JR3-14</strain>
    </source>
</reference>
<evidence type="ECO:0000313" key="2">
    <source>
        <dbReference type="Proteomes" id="UP001164392"/>
    </source>
</evidence>
<dbReference type="RefSeq" id="WP_267092274.1">
    <property type="nucleotide sequence ID" value="NZ_CP099534.1"/>
</dbReference>
<sequence length="324" mass="37085">MIDILPRLLEATASLQRQMQAWFSGYSPGMPWTVVSDYCIGDVNKPNDVISLVVIANHDTADAICEYLGRVAPKDLKNTNQVPLGLVQYLTCPQPITFSLSFVLRRDEALLRRYLQTAEMADFLPDACEMMKVWRDNSGDGNPYYEQAIKRFKLFEQDLRKKQVNEKLARQIHFTASAVAIVFHLLTESTRAGFLRWISDRDALLERYDMVVYDIAYFYFLLLRSEHAEPAAGSGGIRPLSVPSIMYEMPERTGRHRFDEMVRLPDYLAGTLADLSLNLDGISFSREKFETVFANVFVNSPNNWIVQLLSDTEKVTVRSVRFQT</sequence>
<evidence type="ECO:0000313" key="1">
    <source>
        <dbReference type="EMBL" id="UYK87055.1"/>
    </source>
</evidence>
<protein>
    <submittedName>
        <fullName evidence="1">Uncharacterized protein</fullName>
    </submittedName>
</protein>
<organism evidence="1 2">
    <name type="scientific">Xanthomonas sacchari</name>
    <dbReference type="NCBI Taxonomy" id="56458"/>
    <lineage>
        <taxon>Bacteria</taxon>
        <taxon>Pseudomonadati</taxon>
        <taxon>Pseudomonadota</taxon>
        <taxon>Gammaproteobacteria</taxon>
        <taxon>Lysobacterales</taxon>
        <taxon>Lysobacteraceae</taxon>
        <taxon>Xanthomonas</taxon>
    </lineage>
</organism>
<gene>
    <name evidence="1" type="ORF">NG824_11015</name>
</gene>
<accession>A0AA46QAX9</accession>
<name>A0AA46QAX9_9XANT</name>
<proteinExistence type="predicted"/>